<protein>
    <submittedName>
        <fullName evidence="1">Uncharacterized protein</fullName>
    </submittedName>
</protein>
<evidence type="ECO:0000313" key="1">
    <source>
        <dbReference type="EMBL" id="KAI4388438.1"/>
    </source>
</evidence>
<accession>A0ACB9SAX6</accession>
<gene>
    <name evidence="1" type="ORF">MLD38_000763</name>
</gene>
<sequence>MSTVFVPFLTSLELEVPQQQHAPIFGPSVSGTRGLALVPGKRDLSRFDACQVPDKYLVVPPDILGGLPRADIPGNFLPPIRGVLVVHGQRPLEPLVLNRTPVSVEGSGRHVCLGHSPQREYRRRGRRLCSRSRRTFSVQELFSSNLCPRQNMPNLKTLGDTVMFDLILEMGQEENSER</sequence>
<comment type="caution">
    <text evidence="1">The sequence shown here is derived from an EMBL/GenBank/DDBJ whole genome shotgun (WGS) entry which is preliminary data.</text>
</comment>
<name>A0ACB9SAX6_9MYRT</name>
<dbReference type="EMBL" id="CM042880">
    <property type="protein sequence ID" value="KAI4388438.1"/>
    <property type="molecule type" value="Genomic_DNA"/>
</dbReference>
<evidence type="ECO:0000313" key="2">
    <source>
        <dbReference type="Proteomes" id="UP001057402"/>
    </source>
</evidence>
<dbReference type="Proteomes" id="UP001057402">
    <property type="component" value="Chromosome 1"/>
</dbReference>
<proteinExistence type="predicted"/>
<organism evidence="1 2">
    <name type="scientific">Melastoma candidum</name>
    <dbReference type="NCBI Taxonomy" id="119954"/>
    <lineage>
        <taxon>Eukaryota</taxon>
        <taxon>Viridiplantae</taxon>
        <taxon>Streptophyta</taxon>
        <taxon>Embryophyta</taxon>
        <taxon>Tracheophyta</taxon>
        <taxon>Spermatophyta</taxon>
        <taxon>Magnoliopsida</taxon>
        <taxon>eudicotyledons</taxon>
        <taxon>Gunneridae</taxon>
        <taxon>Pentapetalae</taxon>
        <taxon>rosids</taxon>
        <taxon>malvids</taxon>
        <taxon>Myrtales</taxon>
        <taxon>Melastomataceae</taxon>
        <taxon>Melastomatoideae</taxon>
        <taxon>Melastomateae</taxon>
        <taxon>Melastoma</taxon>
    </lineage>
</organism>
<keyword evidence="2" id="KW-1185">Reference proteome</keyword>
<reference evidence="2" key="1">
    <citation type="journal article" date="2023" name="Front. Plant Sci.">
        <title>Chromosomal-level genome assembly of Melastoma candidum provides insights into trichome evolution.</title>
        <authorList>
            <person name="Zhong Y."/>
            <person name="Wu W."/>
            <person name="Sun C."/>
            <person name="Zou P."/>
            <person name="Liu Y."/>
            <person name="Dai S."/>
            <person name="Zhou R."/>
        </authorList>
    </citation>
    <scope>NUCLEOTIDE SEQUENCE [LARGE SCALE GENOMIC DNA]</scope>
</reference>